<reference evidence="2 3" key="1">
    <citation type="submission" date="2018-10" db="EMBL/GenBank/DDBJ databases">
        <title>Natronolimnobius sp. XQ-INN 246 isolated from Inner Mongolia Autonomous Region of China.</title>
        <authorList>
            <person name="Xue Q."/>
        </authorList>
    </citation>
    <scope>NUCLEOTIDE SEQUENCE [LARGE SCALE GENOMIC DNA]</scope>
    <source>
        <strain evidence="2 3">XQ-INN 246</strain>
    </source>
</reference>
<dbReference type="PROSITE" id="PS50851">
    <property type="entry name" value="CHEW"/>
    <property type="match status" value="1"/>
</dbReference>
<accession>A0A4S3TG69</accession>
<gene>
    <name evidence="2" type="ORF">D8Y22_20515</name>
</gene>
<keyword evidence="3" id="KW-1185">Reference proteome</keyword>
<dbReference type="RefSeq" id="WP_141466478.1">
    <property type="nucleotide sequence ID" value="NZ_RBZW01000076.1"/>
</dbReference>
<comment type="caution">
    <text evidence="2">The sequence shown here is derived from an EMBL/GenBank/DDBJ whole genome shotgun (WGS) entry which is preliminary data.</text>
</comment>
<dbReference type="InterPro" id="IPR002545">
    <property type="entry name" value="CheW-lke_dom"/>
</dbReference>
<evidence type="ECO:0000259" key="1">
    <source>
        <dbReference type="PROSITE" id="PS50851"/>
    </source>
</evidence>
<dbReference type="Proteomes" id="UP000318864">
    <property type="component" value="Unassembled WGS sequence"/>
</dbReference>
<feature type="domain" description="CheW-like" evidence="1">
    <location>
        <begin position="14"/>
        <end position="151"/>
    </location>
</feature>
<dbReference type="OrthoDB" id="115049at2157"/>
<dbReference type="SUPFAM" id="SSF50341">
    <property type="entry name" value="CheW-like"/>
    <property type="match status" value="1"/>
</dbReference>
<dbReference type="AlphaFoldDB" id="A0A4S3TG69"/>
<dbReference type="Gene3D" id="2.30.30.40">
    <property type="entry name" value="SH3 Domains"/>
    <property type="match status" value="1"/>
</dbReference>
<dbReference type="SMART" id="SM00260">
    <property type="entry name" value="CheW"/>
    <property type="match status" value="1"/>
</dbReference>
<dbReference type="InterPro" id="IPR036061">
    <property type="entry name" value="CheW-like_dom_sf"/>
</dbReference>
<dbReference type="Gene3D" id="2.40.50.180">
    <property type="entry name" value="CheA-289, Domain 4"/>
    <property type="match status" value="1"/>
</dbReference>
<name>A0A4S3TG69_9EURY</name>
<evidence type="ECO:0000313" key="2">
    <source>
        <dbReference type="EMBL" id="THE62846.1"/>
    </source>
</evidence>
<dbReference type="Pfam" id="PF01584">
    <property type="entry name" value="CheW"/>
    <property type="match status" value="1"/>
</dbReference>
<organism evidence="2 3">
    <name type="scientific">Salinadaptatus halalkaliphilus</name>
    <dbReference type="NCBI Taxonomy" id="2419781"/>
    <lineage>
        <taxon>Archaea</taxon>
        <taxon>Methanobacteriati</taxon>
        <taxon>Methanobacteriota</taxon>
        <taxon>Stenosarchaea group</taxon>
        <taxon>Halobacteria</taxon>
        <taxon>Halobacteriales</taxon>
        <taxon>Natrialbaceae</taxon>
        <taxon>Salinadaptatus</taxon>
    </lineage>
</organism>
<dbReference type="EMBL" id="RBZW01000076">
    <property type="protein sequence ID" value="THE62846.1"/>
    <property type="molecule type" value="Genomic_DNA"/>
</dbReference>
<protein>
    <submittedName>
        <fullName evidence="2">Chemotaxis protein CheW</fullName>
    </submittedName>
</protein>
<sequence>MAPEPDRDESDADRLTVLLFTLGENRYCVRLEAVNSVVGVTDTGPLEDAPDPWNAGTVTVADGRVRIVDLPRVFTPASATLERVDEPALLVLRRTVEENVAYGWLVDNVGITATINATDLEAPRTSARLVRGRFERDGADVVLLDEEAIHG</sequence>
<dbReference type="GO" id="GO:0007165">
    <property type="term" value="P:signal transduction"/>
    <property type="evidence" value="ECO:0007669"/>
    <property type="project" value="InterPro"/>
</dbReference>
<dbReference type="GO" id="GO:0006935">
    <property type="term" value="P:chemotaxis"/>
    <property type="evidence" value="ECO:0007669"/>
    <property type="project" value="InterPro"/>
</dbReference>
<evidence type="ECO:0000313" key="3">
    <source>
        <dbReference type="Proteomes" id="UP000318864"/>
    </source>
</evidence>
<proteinExistence type="predicted"/>